<evidence type="ECO:0000256" key="7">
    <source>
        <dbReference type="ARBA" id="ARBA00023315"/>
    </source>
</evidence>
<gene>
    <name evidence="11" type="primary">GNA1</name>
    <name evidence="11" type="ORF">MPDQ_004618</name>
</gene>
<comment type="pathway">
    <text evidence="8">Nucleotide-sugar biosynthesis; UDP-N-acetyl-alpha-D-glucosamine biosynthesis; N-acetyl-alpha-D-glucosamine 1-phosphate from alpha-D-glucosamine 6-phosphate (route I): step 1/2.</text>
</comment>
<accession>A0A507R746</accession>
<evidence type="ECO:0000256" key="9">
    <source>
        <dbReference type="SAM" id="MobiDB-lite"/>
    </source>
</evidence>
<dbReference type="PROSITE" id="PS51186">
    <property type="entry name" value="GNAT"/>
    <property type="match status" value="1"/>
</dbReference>
<keyword evidence="7 8" id="KW-0012">Acyltransferase</keyword>
<dbReference type="FunFam" id="3.40.630.30:FF:000048">
    <property type="entry name" value="Glucosamine 6-phosphate N-acetyltransferase"/>
    <property type="match status" value="1"/>
</dbReference>
<dbReference type="GO" id="GO:0004343">
    <property type="term" value="F:glucosamine 6-phosphate N-acetyltransferase activity"/>
    <property type="evidence" value="ECO:0007669"/>
    <property type="project" value="UniProtKB-UniRule"/>
</dbReference>
<feature type="region of interest" description="Disordered" evidence="9">
    <location>
        <begin position="1"/>
        <end position="48"/>
    </location>
</feature>
<dbReference type="InterPro" id="IPR039143">
    <property type="entry name" value="GNPNAT1-like"/>
</dbReference>
<dbReference type="PANTHER" id="PTHR13355">
    <property type="entry name" value="GLUCOSAMINE 6-PHOSPHATE N-ACETYLTRANSFERASE"/>
    <property type="match status" value="1"/>
</dbReference>
<dbReference type="GO" id="GO:0005789">
    <property type="term" value="C:endoplasmic reticulum membrane"/>
    <property type="evidence" value="ECO:0007669"/>
    <property type="project" value="UniProtKB-SubCell"/>
</dbReference>
<comment type="catalytic activity">
    <reaction evidence="8">
        <text>D-glucosamine 6-phosphate + acetyl-CoA = N-acetyl-D-glucosamine 6-phosphate + CoA + H(+)</text>
        <dbReference type="Rhea" id="RHEA:10292"/>
        <dbReference type="ChEBI" id="CHEBI:15378"/>
        <dbReference type="ChEBI" id="CHEBI:57287"/>
        <dbReference type="ChEBI" id="CHEBI:57288"/>
        <dbReference type="ChEBI" id="CHEBI:57513"/>
        <dbReference type="ChEBI" id="CHEBI:58725"/>
        <dbReference type="EC" id="2.3.1.4"/>
    </reaction>
</comment>
<keyword evidence="5" id="KW-0256">Endoplasmic reticulum</keyword>
<sequence length="210" mass="22870">MTSQPFVDTAAPAAKPEPTSTATLNGHATCNGSSKQTSNDAVSPSDETPLFSDTLISPEVLAALPPDYTIRPLRRSDYARGYLDVLRVLTVVGDISEDDWNDRYNWMAARGGEYFLLVVCDGAGRIVGTGSLIVEHKFVHSLGKVGHIEDIAVEKGQQGKKLGLRIIHALDYIASHVGCYKSILDCSEANEGFYVKCGFRRAGLEMAHYY</sequence>
<dbReference type="EMBL" id="VIFY01000003">
    <property type="protein sequence ID" value="TQB77218.1"/>
    <property type="molecule type" value="Genomic_DNA"/>
</dbReference>
<dbReference type="InterPro" id="IPR016181">
    <property type="entry name" value="Acyl_CoA_acyltransferase"/>
</dbReference>
<evidence type="ECO:0000256" key="8">
    <source>
        <dbReference type="RuleBase" id="RU365086"/>
    </source>
</evidence>
<evidence type="ECO:0000256" key="5">
    <source>
        <dbReference type="ARBA" id="ARBA00022824"/>
    </source>
</evidence>
<dbReference type="UniPathway" id="UPA00113">
    <property type="reaction ID" value="UER00529"/>
</dbReference>
<keyword evidence="4 8" id="KW-0808">Transferase</keyword>
<evidence type="ECO:0000256" key="2">
    <source>
        <dbReference type="ARBA" id="ARBA00004586"/>
    </source>
</evidence>
<feature type="domain" description="N-acetyltransferase" evidence="10">
    <location>
        <begin position="68"/>
        <end position="210"/>
    </location>
</feature>
<comment type="subcellular location">
    <subcellularLocation>
        <location evidence="1">Endomembrane system</location>
        <topology evidence="1">Peripheral membrane protein</topology>
    </subcellularLocation>
    <subcellularLocation>
        <location evidence="2">Endoplasmic reticulum membrane</location>
    </subcellularLocation>
</comment>
<comment type="caution">
    <text evidence="11">The sequence shown here is derived from an EMBL/GenBank/DDBJ whole genome shotgun (WGS) entry which is preliminary data.</text>
</comment>
<reference evidence="11 12" key="1">
    <citation type="submission" date="2019-06" db="EMBL/GenBank/DDBJ databases">
        <title>Wine fermentation using esterase from Monascus purpureus.</title>
        <authorList>
            <person name="Geng C."/>
            <person name="Zhang Y."/>
        </authorList>
    </citation>
    <scope>NUCLEOTIDE SEQUENCE [LARGE SCALE GENOMIC DNA]</scope>
    <source>
        <strain evidence="11">HQ1</strain>
    </source>
</reference>
<dbReference type="EC" id="2.3.1.4" evidence="8"/>
<dbReference type="Gene3D" id="3.40.630.30">
    <property type="match status" value="1"/>
</dbReference>
<keyword evidence="12" id="KW-1185">Reference proteome</keyword>
<dbReference type="SUPFAM" id="SSF55729">
    <property type="entry name" value="Acyl-CoA N-acyltransferases (Nat)"/>
    <property type="match status" value="1"/>
</dbReference>
<organism evidence="11 12">
    <name type="scientific">Monascus purpureus</name>
    <name type="common">Red mold</name>
    <name type="synonym">Monascus anka</name>
    <dbReference type="NCBI Taxonomy" id="5098"/>
    <lineage>
        <taxon>Eukaryota</taxon>
        <taxon>Fungi</taxon>
        <taxon>Dikarya</taxon>
        <taxon>Ascomycota</taxon>
        <taxon>Pezizomycotina</taxon>
        <taxon>Eurotiomycetes</taxon>
        <taxon>Eurotiomycetidae</taxon>
        <taxon>Eurotiales</taxon>
        <taxon>Aspergillaceae</taxon>
        <taxon>Monascus</taxon>
    </lineage>
</organism>
<comment type="subunit">
    <text evidence="3">Homodimer.</text>
</comment>
<comment type="similarity">
    <text evidence="8">Belongs to the acetyltransferase family. GNA1 subfamily.</text>
</comment>
<dbReference type="STRING" id="5098.A0A507R746"/>
<evidence type="ECO:0000313" key="11">
    <source>
        <dbReference type="EMBL" id="TQB77218.1"/>
    </source>
</evidence>
<dbReference type="Pfam" id="PF00583">
    <property type="entry name" value="Acetyltransf_1"/>
    <property type="match status" value="1"/>
</dbReference>
<evidence type="ECO:0000256" key="6">
    <source>
        <dbReference type="ARBA" id="ARBA00023136"/>
    </source>
</evidence>
<dbReference type="GO" id="GO:0006048">
    <property type="term" value="P:UDP-N-acetylglucosamine biosynthetic process"/>
    <property type="evidence" value="ECO:0007669"/>
    <property type="project" value="UniProtKB-UniRule"/>
</dbReference>
<keyword evidence="6" id="KW-0472">Membrane</keyword>
<dbReference type="InterPro" id="IPR000182">
    <property type="entry name" value="GNAT_dom"/>
</dbReference>
<evidence type="ECO:0000256" key="3">
    <source>
        <dbReference type="ARBA" id="ARBA00011738"/>
    </source>
</evidence>
<evidence type="ECO:0000256" key="4">
    <source>
        <dbReference type="ARBA" id="ARBA00022679"/>
    </source>
</evidence>
<protein>
    <recommendedName>
        <fullName evidence="8">Glucosamine 6-phosphate N-acetyltransferase</fullName>
        <ecNumber evidence="8">2.3.1.4</ecNumber>
    </recommendedName>
</protein>
<dbReference type="Proteomes" id="UP000319663">
    <property type="component" value="Unassembled WGS sequence"/>
</dbReference>
<dbReference type="OrthoDB" id="10039976at2759"/>
<evidence type="ECO:0000313" key="12">
    <source>
        <dbReference type="Proteomes" id="UP000319663"/>
    </source>
</evidence>
<evidence type="ECO:0000256" key="1">
    <source>
        <dbReference type="ARBA" id="ARBA00004184"/>
    </source>
</evidence>
<proteinExistence type="inferred from homology"/>
<name>A0A507R746_MONPU</name>
<dbReference type="AlphaFoldDB" id="A0A507R746"/>
<evidence type="ECO:0000259" key="10">
    <source>
        <dbReference type="PROSITE" id="PS51186"/>
    </source>
</evidence>
<dbReference type="CDD" id="cd04301">
    <property type="entry name" value="NAT_SF"/>
    <property type="match status" value="1"/>
</dbReference>
<feature type="compositionally biased region" description="Polar residues" evidence="9">
    <location>
        <begin position="18"/>
        <end position="46"/>
    </location>
</feature>
<dbReference type="PANTHER" id="PTHR13355:SF11">
    <property type="entry name" value="GLUCOSAMINE 6-PHOSPHATE N-ACETYLTRANSFERASE"/>
    <property type="match status" value="1"/>
</dbReference>